<sequence length="59" mass="6384">MNNIFLHIATIVLILVIMFSIVALLRGIVNPAIAYALGAGIGYVIGVSLTNAIRYRIKK</sequence>
<protein>
    <submittedName>
        <fullName evidence="2">Uncharacterized protein</fullName>
    </submittedName>
</protein>
<gene>
    <name evidence="2" type="ORF">SAMN05216462_2553</name>
</gene>
<organism evidence="2 3">
    <name type="scientific">Xylanibacter ruminicola</name>
    <name type="common">Prevotella ruminicola</name>
    <dbReference type="NCBI Taxonomy" id="839"/>
    <lineage>
        <taxon>Bacteria</taxon>
        <taxon>Pseudomonadati</taxon>
        <taxon>Bacteroidota</taxon>
        <taxon>Bacteroidia</taxon>
        <taxon>Bacteroidales</taxon>
        <taxon>Prevotellaceae</taxon>
        <taxon>Xylanibacter</taxon>
    </lineage>
</organism>
<dbReference type="EMBL" id="FNRF01000005">
    <property type="protein sequence ID" value="SEA79484.1"/>
    <property type="molecule type" value="Genomic_DNA"/>
</dbReference>
<keyword evidence="1" id="KW-0812">Transmembrane</keyword>
<keyword evidence="1" id="KW-1133">Transmembrane helix</keyword>
<evidence type="ECO:0000313" key="2">
    <source>
        <dbReference type="EMBL" id="SEA79484.1"/>
    </source>
</evidence>
<keyword evidence="1" id="KW-0472">Membrane</keyword>
<dbReference type="Proteomes" id="UP000182257">
    <property type="component" value="Unassembled WGS sequence"/>
</dbReference>
<evidence type="ECO:0000256" key="1">
    <source>
        <dbReference type="SAM" id="Phobius"/>
    </source>
</evidence>
<name>A0A1H4E360_XYLRU</name>
<evidence type="ECO:0000313" key="3">
    <source>
        <dbReference type="Proteomes" id="UP000182257"/>
    </source>
</evidence>
<feature type="transmembrane region" description="Helical" evidence="1">
    <location>
        <begin position="32"/>
        <end position="53"/>
    </location>
</feature>
<dbReference type="AlphaFoldDB" id="A0A1H4E360"/>
<accession>A0A1H4E360</accession>
<feature type="transmembrane region" description="Helical" evidence="1">
    <location>
        <begin position="5"/>
        <end position="26"/>
    </location>
</feature>
<proteinExistence type="predicted"/>
<reference evidence="2 3" key="1">
    <citation type="submission" date="2016-10" db="EMBL/GenBank/DDBJ databases">
        <authorList>
            <person name="de Groot N.N."/>
        </authorList>
    </citation>
    <scope>NUCLEOTIDE SEQUENCE [LARGE SCALE GENOMIC DNA]</scope>
    <source>
        <strain evidence="2 3">D31d</strain>
    </source>
</reference>